<organism evidence="2 3">
    <name type="scientific">Bradyrhizobium ivorense</name>
    <dbReference type="NCBI Taxonomy" id="2511166"/>
    <lineage>
        <taxon>Bacteria</taxon>
        <taxon>Pseudomonadati</taxon>
        <taxon>Pseudomonadota</taxon>
        <taxon>Alphaproteobacteria</taxon>
        <taxon>Hyphomicrobiales</taxon>
        <taxon>Nitrobacteraceae</taxon>
        <taxon>Bradyrhizobium</taxon>
    </lineage>
</organism>
<keyword evidence="1" id="KW-0472">Membrane</keyword>
<evidence type="ECO:0000313" key="2">
    <source>
        <dbReference type="EMBL" id="VIO70765.1"/>
    </source>
</evidence>
<dbReference type="AlphaFoldDB" id="A0A508T5T5"/>
<dbReference type="Proteomes" id="UP000328092">
    <property type="component" value="Unassembled WGS sequence"/>
</dbReference>
<dbReference type="Pfam" id="PF04224">
    <property type="entry name" value="DUF417"/>
    <property type="match status" value="1"/>
</dbReference>
<reference evidence="2" key="1">
    <citation type="submission" date="2019-02" db="EMBL/GenBank/DDBJ databases">
        <authorList>
            <person name="Pothier F.J."/>
        </authorList>
    </citation>
    <scope>NUCLEOTIDE SEQUENCE</scope>
    <source>
        <strain evidence="2">CI-1B</strain>
    </source>
</reference>
<dbReference type="EMBL" id="CAADFC020000012">
    <property type="protein sequence ID" value="VIO70765.1"/>
    <property type="molecule type" value="Genomic_DNA"/>
</dbReference>
<keyword evidence="1" id="KW-1133">Transmembrane helix</keyword>
<dbReference type="GO" id="GO:1901530">
    <property type="term" value="P:response to hypochlorite"/>
    <property type="evidence" value="ECO:0007669"/>
    <property type="project" value="TreeGrafter"/>
</dbReference>
<feature type="transmembrane region" description="Helical" evidence="1">
    <location>
        <begin position="163"/>
        <end position="183"/>
    </location>
</feature>
<evidence type="ECO:0000256" key="1">
    <source>
        <dbReference type="SAM" id="Phobius"/>
    </source>
</evidence>
<feature type="transmembrane region" description="Helical" evidence="1">
    <location>
        <begin position="203"/>
        <end position="222"/>
    </location>
</feature>
<dbReference type="GO" id="GO:0005886">
    <property type="term" value="C:plasma membrane"/>
    <property type="evidence" value="ECO:0007669"/>
    <property type="project" value="TreeGrafter"/>
</dbReference>
<dbReference type="InterPro" id="IPR007339">
    <property type="entry name" value="RclC-like"/>
</dbReference>
<accession>A0A508T5T5</accession>
<keyword evidence="1" id="KW-0812">Transmembrane</keyword>
<feature type="transmembrane region" description="Helical" evidence="1">
    <location>
        <begin position="137"/>
        <end position="156"/>
    </location>
</feature>
<protein>
    <submittedName>
        <fullName evidence="2">Inner membrane protein RclC</fullName>
    </submittedName>
</protein>
<proteinExistence type="predicted"/>
<sequence length="232" mass="25862">MEPGCPSGLAQSGYRWRYVRRRPRLSPCPHAIVNGQFAPPVTGERARANTLHERCKTRQRRRHNEGSNVRMNLSFNIAERGDGSYRLLAILRWVMVVIFVSFGMQKFTPQSAQGIAQFISNSPLVFWLQVFGLRGEAYVLGVVELGIAVLLAAGAFSPLLSAIGSFMGVVTFVVTWSFFFTTPGVVKWSVSWDPMAWNLAGEFLFKDIVLLCVCVVLLLASLPRSLVPLRTK</sequence>
<evidence type="ECO:0000313" key="3">
    <source>
        <dbReference type="Proteomes" id="UP000328092"/>
    </source>
</evidence>
<comment type="caution">
    <text evidence="2">The sequence shown here is derived from an EMBL/GenBank/DDBJ whole genome shotgun (WGS) entry which is preliminary data.</text>
</comment>
<gene>
    <name evidence="2" type="primary">rclC_1</name>
    <name evidence="2" type="ORF">CI1B_33910</name>
</gene>
<dbReference type="PANTHER" id="PTHR40106:SF1">
    <property type="entry name" value="INNER MEMBRANE PROTEIN RCLC"/>
    <property type="match status" value="1"/>
</dbReference>
<name>A0A508T5T5_9BRAD</name>
<keyword evidence="3" id="KW-1185">Reference proteome</keyword>
<dbReference type="PANTHER" id="PTHR40106">
    <property type="entry name" value="INNER MEMBRANE PROTEIN RCLC"/>
    <property type="match status" value="1"/>
</dbReference>